<comment type="catalytic activity">
    <reaction evidence="1">
        <text>a 4-O-methyl-thymidine in DNA + L-cysteinyl-[protein] = a thymidine in DNA + S-methyl-L-cysteinyl-[protein]</text>
        <dbReference type="Rhea" id="RHEA:53428"/>
        <dbReference type="Rhea" id="RHEA-COMP:10131"/>
        <dbReference type="Rhea" id="RHEA-COMP:10132"/>
        <dbReference type="Rhea" id="RHEA-COMP:13555"/>
        <dbReference type="Rhea" id="RHEA-COMP:13556"/>
        <dbReference type="ChEBI" id="CHEBI:29950"/>
        <dbReference type="ChEBI" id="CHEBI:82612"/>
        <dbReference type="ChEBI" id="CHEBI:137386"/>
        <dbReference type="ChEBI" id="CHEBI:137387"/>
        <dbReference type="EC" id="2.1.1.63"/>
    </reaction>
</comment>
<dbReference type="OrthoDB" id="9132167at2"/>
<keyword evidence="4" id="KW-0227">DNA damage</keyword>
<gene>
    <name evidence="8" type="ORF">KGMB02408_43100</name>
</gene>
<dbReference type="PANTHER" id="PTHR42942">
    <property type="entry name" value="6-O-METHYLGUANINE DNA METHYLTRANSFERASE"/>
    <property type="match status" value="1"/>
</dbReference>
<dbReference type="AlphaFoldDB" id="A0A401M0Y8"/>
<dbReference type="CDD" id="cd06445">
    <property type="entry name" value="ATase"/>
    <property type="match status" value="1"/>
</dbReference>
<dbReference type="Pfam" id="PF01035">
    <property type="entry name" value="DNA_binding_1"/>
    <property type="match status" value="1"/>
</dbReference>
<sequence length="115" mass="12931">MKDYKENTTGLSEEFCNDVYGVVKEIPTGKVSTYGEIAALLGFPQYSRMVGRALKHVPQDLSVPCHRVVNAAGRLVPGWEEQKQLLLEEEVTFRSNGCVDMKKHLFQPLGHSFFS</sequence>
<dbReference type="InterPro" id="IPR014048">
    <property type="entry name" value="MethylDNA_cys_MeTrfase_DNA-bd"/>
</dbReference>
<dbReference type="InterPro" id="IPR001497">
    <property type="entry name" value="MethylDNA_cys_MeTrfase_AS"/>
</dbReference>
<keyword evidence="5" id="KW-0234">DNA repair</keyword>
<dbReference type="GO" id="GO:0032259">
    <property type="term" value="P:methylation"/>
    <property type="evidence" value="ECO:0007669"/>
    <property type="project" value="UniProtKB-KW"/>
</dbReference>
<comment type="caution">
    <text evidence="8">The sequence shown here is derived from an EMBL/GenBank/DDBJ whole genome shotgun (WGS) entry which is preliminary data.</text>
</comment>
<dbReference type="InterPro" id="IPR052520">
    <property type="entry name" value="ATL_DNA_repair"/>
</dbReference>
<evidence type="ECO:0000256" key="3">
    <source>
        <dbReference type="ARBA" id="ARBA00022679"/>
    </source>
</evidence>
<proteinExistence type="predicted"/>
<comment type="catalytic activity">
    <reaction evidence="6">
        <text>a 6-O-methyl-2'-deoxyguanosine in DNA + L-cysteinyl-[protein] = S-methyl-L-cysteinyl-[protein] + a 2'-deoxyguanosine in DNA</text>
        <dbReference type="Rhea" id="RHEA:24000"/>
        <dbReference type="Rhea" id="RHEA-COMP:10131"/>
        <dbReference type="Rhea" id="RHEA-COMP:10132"/>
        <dbReference type="Rhea" id="RHEA-COMP:11367"/>
        <dbReference type="Rhea" id="RHEA-COMP:11368"/>
        <dbReference type="ChEBI" id="CHEBI:29950"/>
        <dbReference type="ChEBI" id="CHEBI:82612"/>
        <dbReference type="ChEBI" id="CHEBI:85445"/>
        <dbReference type="ChEBI" id="CHEBI:85448"/>
        <dbReference type="EC" id="2.1.1.63"/>
    </reaction>
</comment>
<evidence type="ECO:0000313" key="8">
    <source>
        <dbReference type="EMBL" id="GCB37365.1"/>
    </source>
</evidence>
<keyword evidence="2 8" id="KW-0489">Methyltransferase</keyword>
<evidence type="ECO:0000256" key="5">
    <source>
        <dbReference type="ARBA" id="ARBA00023204"/>
    </source>
</evidence>
<feature type="domain" description="Methylated-DNA-[protein]-cysteine S-methyltransferase DNA binding" evidence="7">
    <location>
        <begin position="14"/>
        <end position="90"/>
    </location>
</feature>
<dbReference type="GO" id="GO:0003908">
    <property type="term" value="F:methylated-DNA-[protein]-cysteine S-methyltransferase activity"/>
    <property type="evidence" value="ECO:0007669"/>
    <property type="project" value="UniProtKB-EC"/>
</dbReference>
<keyword evidence="3 8" id="KW-0808">Transferase</keyword>
<dbReference type="PROSITE" id="PS00374">
    <property type="entry name" value="MGMT"/>
    <property type="match status" value="1"/>
</dbReference>
<dbReference type="SUPFAM" id="SSF46767">
    <property type="entry name" value="Methylated DNA-protein cysteine methyltransferase, C-terminal domain"/>
    <property type="match status" value="1"/>
</dbReference>
<evidence type="ECO:0000256" key="2">
    <source>
        <dbReference type="ARBA" id="ARBA00022603"/>
    </source>
</evidence>
<accession>A0A401M0Y8</accession>
<dbReference type="Gene3D" id="1.10.10.10">
    <property type="entry name" value="Winged helix-like DNA-binding domain superfamily/Winged helix DNA-binding domain"/>
    <property type="match status" value="1"/>
</dbReference>
<dbReference type="PANTHER" id="PTHR42942:SF1">
    <property type="entry name" value="ALKYLTRANSFERASE-LIKE PROTEIN 1"/>
    <property type="match status" value="1"/>
</dbReference>
<organism evidence="8 9">
    <name type="scientific">Bacteroides faecalis</name>
    <dbReference type="NCBI Taxonomy" id="2447885"/>
    <lineage>
        <taxon>Bacteria</taxon>
        <taxon>Pseudomonadati</taxon>
        <taxon>Bacteroidota</taxon>
        <taxon>Bacteroidia</taxon>
        <taxon>Bacteroidales</taxon>
        <taxon>Bacteroidaceae</taxon>
        <taxon>Bacteroides</taxon>
    </lineage>
</organism>
<dbReference type="InterPro" id="IPR036388">
    <property type="entry name" value="WH-like_DNA-bd_sf"/>
</dbReference>
<protein>
    <submittedName>
        <fullName evidence="8">Methylated-DNA--protein-cysteine methyltransferase</fullName>
    </submittedName>
</protein>
<dbReference type="InterPro" id="IPR036217">
    <property type="entry name" value="MethylDNA_cys_MeTrfase_DNAb"/>
</dbReference>
<evidence type="ECO:0000259" key="7">
    <source>
        <dbReference type="Pfam" id="PF01035"/>
    </source>
</evidence>
<dbReference type="RefSeq" id="WP_125042740.1">
    <property type="nucleotide sequence ID" value="NZ_BHWB01000024.1"/>
</dbReference>
<dbReference type="NCBIfam" id="TIGR00589">
    <property type="entry name" value="ogt"/>
    <property type="match status" value="1"/>
</dbReference>
<dbReference type="EMBL" id="BHWB01000024">
    <property type="protein sequence ID" value="GCB37365.1"/>
    <property type="molecule type" value="Genomic_DNA"/>
</dbReference>
<keyword evidence="9" id="KW-1185">Reference proteome</keyword>
<reference evidence="8 9" key="1">
    <citation type="submission" date="2018-10" db="EMBL/GenBank/DDBJ databases">
        <title>Draft Genome Sequence of Bacteroides sp. KCTC 15687.</title>
        <authorList>
            <person name="Yu S.Y."/>
            <person name="Kim J.S."/>
            <person name="Oh B.S."/>
            <person name="Park S.H."/>
            <person name="Kang S.W."/>
            <person name="Park J.E."/>
            <person name="Choi S.H."/>
            <person name="Han K.I."/>
            <person name="Lee K.C."/>
            <person name="Eom M.K."/>
            <person name="Suh M.K."/>
            <person name="Lee D.H."/>
            <person name="Yoon H."/>
            <person name="Kim B."/>
            <person name="Yang S.J."/>
            <person name="Lee J.S."/>
            <person name="Lee J.H."/>
        </authorList>
    </citation>
    <scope>NUCLEOTIDE SEQUENCE [LARGE SCALE GENOMIC DNA]</scope>
    <source>
        <strain evidence="8 9">KCTC 15687</strain>
    </source>
</reference>
<evidence type="ECO:0000256" key="4">
    <source>
        <dbReference type="ARBA" id="ARBA00022763"/>
    </source>
</evidence>
<dbReference type="Proteomes" id="UP000288079">
    <property type="component" value="Unassembled WGS sequence"/>
</dbReference>
<evidence type="ECO:0000256" key="6">
    <source>
        <dbReference type="ARBA" id="ARBA00049348"/>
    </source>
</evidence>
<name>A0A401M0Y8_9BACE</name>
<dbReference type="GO" id="GO:0006281">
    <property type="term" value="P:DNA repair"/>
    <property type="evidence" value="ECO:0007669"/>
    <property type="project" value="UniProtKB-KW"/>
</dbReference>
<evidence type="ECO:0000256" key="1">
    <source>
        <dbReference type="ARBA" id="ARBA00001286"/>
    </source>
</evidence>
<evidence type="ECO:0000313" key="9">
    <source>
        <dbReference type="Proteomes" id="UP000288079"/>
    </source>
</evidence>